<gene>
    <name evidence="3" type="primary">LOC100829606</name>
    <name evidence="2" type="ORF">BRADI_3g22070v3</name>
</gene>
<dbReference type="EMBL" id="CM000882">
    <property type="protein sequence ID" value="KQJ96276.1"/>
    <property type="molecule type" value="Genomic_DNA"/>
</dbReference>
<evidence type="ECO:0000313" key="2">
    <source>
        <dbReference type="EMBL" id="KQJ96276.1"/>
    </source>
</evidence>
<dbReference type="KEGG" id="bdi:100829606"/>
<dbReference type="FunCoup" id="A0A0Q3FDJ5">
    <property type="interactions" value="817"/>
</dbReference>
<reference evidence="2" key="2">
    <citation type="submission" date="2017-06" db="EMBL/GenBank/DDBJ databases">
        <title>WGS assembly of Brachypodium distachyon.</title>
        <authorList>
            <consortium name="The International Brachypodium Initiative"/>
            <person name="Lucas S."/>
            <person name="Harmon-Smith M."/>
            <person name="Lail K."/>
            <person name="Tice H."/>
            <person name="Grimwood J."/>
            <person name="Bruce D."/>
            <person name="Barry K."/>
            <person name="Shu S."/>
            <person name="Lindquist E."/>
            <person name="Wang M."/>
            <person name="Pitluck S."/>
            <person name="Vogel J.P."/>
            <person name="Garvin D.F."/>
            <person name="Mockler T.C."/>
            <person name="Schmutz J."/>
            <person name="Rokhsar D."/>
            <person name="Bevan M.W."/>
        </authorList>
    </citation>
    <scope>NUCLEOTIDE SEQUENCE</scope>
    <source>
        <strain evidence="2">Bd21</strain>
    </source>
</reference>
<organism evidence="2">
    <name type="scientific">Brachypodium distachyon</name>
    <name type="common">Purple false brome</name>
    <name type="synonym">Trachynia distachya</name>
    <dbReference type="NCBI Taxonomy" id="15368"/>
    <lineage>
        <taxon>Eukaryota</taxon>
        <taxon>Viridiplantae</taxon>
        <taxon>Streptophyta</taxon>
        <taxon>Embryophyta</taxon>
        <taxon>Tracheophyta</taxon>
        <taxon>Spermatophyta</taxon>
        <taxon>Magnoliopsida</taxon>
        <taxon>Liliopsida</taxon>
        <taxon>Poales</taxon>
        <taxon>Poaceae</taxon>
        <taxon>BOP clade</taxon>
        <taxon>Pooideae</taxon>
        <taxon>Stipodae</taxon>
        <taxon>Brachypodieae</taxon>
        <taxon>Brachypodium</taxon>
    </lineage>
</organism>
<dbReference type="RefSeq" id="XP_003571698.2">
    <property type="nucleotide sequence ID" value="XM_003571650.4"/>
</dbReference>
<keyword evidence="4" id="KW-1185">Reference proteome</keyword>
<evidence type="ECO:0000313" key="3">
    <source>
        <dbReference type="EnsemblPlants" id="KQJ96276"/>
    </source>
</evidence>
<feature type="transmembrane region" description="Helical" evidence="1">
    <location>
        <begin position="477"/>
        <end position="501"/>
    </location>
</feature>
<accession>A0A0Q3FDJ5</accession>
<sequence length="510" mass="55418">MSITDSETQCCLNFGQQSTGRQMDQEDQSGDSYVVEMASLAKELTGKLATLKSSKALLGDGRLPCGSTRIIVAKVPDPVREVDKAEYEHDYVSVGPYNWPRPQSNKLHLAREQDKLRKLDGVLTAAIAVNPGITLEDYLGELARLEPFARSCYARDFVDLTSREFVRMLLLDGCYILSCFTGIAAPAATENGGVPAPADCTARGGGGAMLEDLSLVRDVFYLAENQIPFVVLEKIAELTTSSDGNTAVEGIVQYALELLKRYAVAAAPAMTTMVAPDVPKEAPGNLLHLLHMHLKPAVLQPAAANGGASVGRWRTATEYVSAGVKFKSRAIGTKKGNARCILDVKLSGSGTLEVPCLDIDGQTWRLLRNLMQLEQQNRGTVGTHVTAYCVFMSQVACTEKDVELLSNAKAGVIGHGQGTDAEVAACFADLCKGIMFDPDDSDGNYLGAIWQELEKRVRSNARRWMAWLWRKHFRNPWLALGLLAAAVGLVCAVVQVVYSVLTYRQGFDLH</sequence>
<keyword evidence="1" id="KW-0472">Membrane</keyword>
<keyword evidence="1" id="KW-0812">Transmembrane</keyword>
<dbReference type="Proteomes" id="UP000008810">
    <property type="component" value="Chromosome 3"/>
</dbReference>
<dbReference type="PANTHER" id="PTHR31170">
    <property type="entry name" value="BNAC04G53230D PROTEIN"/>
    <property type="match status" value="1"/>
</dbReference>
<dbReference type="PANTHER" id="PTHR31170:SF18">
    <property type="entry name" value="(WILD MALAYSIAN BANANA) HYPOTHETICAL PROTEIN"/>
    <property type="match status" value="1"/>
</dbReference>
<evidence type="ECO:0000256" key="1">
    <source>
        <dbReference type="SAM" id="Phobius"/>
    </source>
</evidence>
<dbReference type="STRING" id="15368.A0A0Q3FDJ5"/>
<dbReference type="AlphaFoldDB" id="A0A0Q3FDJ5"/>
<evidence type="ECO:0000313" key="4">
    <source>
        <dbReference type="Proteomes" id="UP000008810"/>
    </source>
</evidence>
<protein>
    <submittedName>
        <fullName evidence="2 3">Uncharacterized protein</fullName>
    </submittedName>
</protein>
<dbReference type="GeneID" id="100829606"/>
<dbReference type="InterPro" id="IPR004158">
    <property type="entry name" value="DUF247_pln"/>
</dbReference>
<reference evidence="2 3" key="1">
    <citation type="journal article" date="2010" name="Nature">
        <title>Genome sequencing and analysis of the model grass Brachypodium distachyon.</title>
        <authorList>
            <consortium name="International Brachypodium Initiative"/>
        </authorList>
    </citation>
    <scope>NUCLEOTIDE SEQUENCE [LARGE SCALE GENOMIC DNA]</scope>
    <source>
        <strain evidence="2 3">Bd21</strain>
    </source>
</reference>
<dbReference type="OrthoDB" id="605154at2759"/>
<dbReference type="EnsemblPlants" id="KQJ96276">
    <property type="protein sequence ID" value="KQJ96276"/>
    <property type="gene ID" value="BRADI_3g22070v3"/>
</dbReference>
<proteinExistence type="predicted"/>
<reference evidence="3" key="3">
    <citation type="submission" date="2018-08" db="UniProtKB">
        <authorList>
            <consortium name="EnsemblPlants"/>
        </authorList>
    </citation>
    <scope>IDENTIFICATION</scope>
    <source>
        <strain evidence="3">cv. Bd21</strain>
    </source>
</reference>
<keyword evidence="1" id="KW-1133">Transmembrane helix</keyword>
<dbReference type="Gramene" id="KQJ96276">
    <property type="protein sequence ID" value="KQJ96276"/>
    <property type="gene ID" value="BRADI_3g22070v3"/>
</dbReference>
<dbReference type="Pfam" id="PF03140">
    <property type="entry name" value="DUF247"/>
    <property type="match status" value="1"/>
</dbReference>
<name>A0A0Q3FDJ5_BRADI</name>